<evidence type="ECO:0000256" key="4">
    <source>
        <dbReference type="ARBA" id="ARBA00035175"/>
    </source>
</evidence>
<dbReference type="SUPFAM" id="SSF110324">
    <property type="entry name" value="Ribosomal L27 protein-like"/>
    <property type="match status" value="1"/>
</dbReference>
<dbReference type="Pfam" id="PF01016">
    <property type="entry name" value="Ribosomal_L27"/>
    <property type="match status" value="1"/>
</dbReference>
<evidence type="ECO:0000313" key="7">
    <source>
        <dbReference type="Proteomes" id="UP001589789"/>
    </source>
</evidence>
<dbReference type="HAMAP" id="MF_00539">
    <property type="entry name" value="Ribosomal_bL27"/>
    <property type="match status" value="1"/>
</dbReference>
<dbReference type="PANTHER" id="PTHR15893:SF0">
    <property type="entry name" value="LARGE RIBOSOMAL SUBUNIT PROTEIN BL27M"/>
    <property type="match status" value="1"/>
</dbReference>
<keyword evidence="7" id="KW-1185">Reference proteome</keyword>
<dbReference type="NCBIfam" id="TIGR00062">
    <property type="entry name" value="L27"/>
    <property type="match status" value="1"/>
</dbReference>
<protein>
    <recommendedName>
        <fullName evidence="4 5">Large ribosomal subunit protein bL27</fullName>
    </recommendedName>
</protein>
<dbReference type="Proteomes" id="UP001589789">
    <property type="component" value="Unassembled WGS sequence"/>
</dbReference>
<dbReference type="InterPro" id="IPR001684">
    <property type="entry name" value="Ribosomal_bL27"/>
</dbReference>
<dbReference type="EMBL" id="JBHLVZ010000002">
    <property type="protein sequence ID" value="MFC0384863.1"/>
    <property type="molecule type" value="Genomic_DNA"/>
</dbReference>
<dbReference type="RefSeq" id="WP_377048997.1">
    <property type="nucleotide sequence ID" value="NZ_JBHLVZ010000002.1"/>
</dbReference>
<comment type="caution">
    <text evidence="6">The sequence shown here is derived from an EMBL/GenBank/DDBJ whole genome shotgun (WGS) entry which is preliminary data.</text>
</comment>
<comment type="similarity">
    <text evidence="1 5">Belongs to the bacterial ribosomal protein bL27 family.</text>
</comment>
<organism evidence="6 7">
    <name type="scientific">Muricoccus vinaceus</name>
    <dbReference type="NCBI Taxonomy" id="424704"/>
    <lineage>
        <taxon>Bacteria</taxon>
        <taxon>Pseudomonadati</taxon>
        <taxon>Pseudomonadota</taxon>
        <taxon>Alphaproteobacteria</taxon>
        <taxon>Acetobacterales</taxon>
        <taxon>Roseomonadaceae</taxon>
        <taxon>Muricoccus</taxon>
    </lineage>
</organism>
<keyword evidence="3 5" id="KW-0687">Ribonucleoprotein</keyword>
<name>A0ABV6IMM7_9PROT</name>
<proteinExistence type="inferred from homology"/>
<dbReference type="PANTHER" id="PTHR15893">
    <property type="entry name" value="RIBOSOMAL PROTEIN L27"/>
    <property type="match status" value="1"/>
</dbReference>
<evidence type="ECO:0000256" key="1">
    <source>
        <dbReference type="ARBA" id="ARBA00010797"/>
    </source>
</evidence>
<evidence type="ECO:0000313" key="6">
    <source>
        <dbReference type="EMBL" id="MFC0384863.1"/>
    </source>
</evidence>
<gene>
    <name evidence="5 6" type="primary">rpmA</name>
    <name evidence="6" type="ORF">ACFFIC_04770</name>
</gene>
<accession>A0ABV6IMM7</accession>
<keyword evidence="2 5" id="KW-0689">Ribosomal protein</keyword>
<evidence type="ECO:0000256" key="2">
    <source>
        <dbReference type="ARBA" id="ARBA00022980"/>
    </source>
</evidence>
<dbReference type="Gene3D" id="2.40.50.100">
    <property type="match status" value="1"/>
</dbReference>
<evidence type="ECO:0000256" key="5">
    <source>
        <dbReference type="HAMAP-Rule" id="MF_00539"/>
    </source>
</evidence>
<dbReference type="PRINTS" id="PR00063">
    <property type="entry name" value="RIBOSOMALL27"/>
</dbReference>
<reference evidence="6 7" key="1">
    <citation type="submission" date="2024-09" db="EMBL/GenBank/DDBJ databases">
        <authorList>
            <person name="Sun Q."/>
            <person name="Mori K."/>
        </authorList>
    </citation>
    <scope>NUCLEOTIDE SEQUENCE [LARGE SCALE GENOMIC DNA]</scope>
    <source>
        <strain evidence="6 7">CCM 7468</strain>
    </source>
</reference>
<dbReference type="GO" id="GO:0005840">
    <property type="term" value="C:ribosome"/>
    <property type="evidence" value="ECO:0007669"/>
    <property type="project" value="UniProtKB-KW"/>
</dbReference>
<sequence>MAHKKAGGSSRNGRDSAGKRLGVKLYGGQAVRAGNIIVTQRGTKMMAGRNVLVGRTHSLHALVDGTVKFERKADDRVAVSVEPRVTAIAAE</sequence>
<evidence type="ECO:0000256" key="3">
    <source>
        <dbReference type="ARBA" id="ARBA00023274"/>
    </source>
</evidence>